<evidence type="ECO:0000313" key="2">
    <source>
        <dbReference type="EMBL" id="KAJ3596032.1"/>
    </source>
</evidence>
<dbReference type="Proteomes" id="UP001148018">
    <property type="component" value="Unassembled WGS sequence"/>
</dbReference>
<keyword evidence="3" id="KW-1185">Reference proteome</keyword>
<organism evidence="2 3">
    <name type="scientific">Muraenolepis orangiensis</name>
    <name type="common">Patagonian moray cod</name>
    <dbReference type="NCBI Taxonomy" id="630683"/>
    <lineage>
        <taxon>Eukaryota</taxon>
        <taxon>Metazoa</taxon>
        <taxon>Chordata</taxon>
        <taxon>Craniata</taxon>
        <taxon>Vertebrata</taxon>
        <taxon>Euteleostomi</taxon>
        <taxon>Actinopterygii</taxon>
        <taxon>Neopterygii</taxon>
        <taxon>Teleostei</taxon>
        <taxon>Neoteleostei</taxon>
        <taxon>Acanthomorphata</taxon>
        <taxon>Zeiogadaria</taxon>
        <taxon>Gadariae</taxon>
        <taxon>Gadiformes</taxon>
        <taxon>Muraenolepidoidei</taxon>
        <taxon>Muraenolepididae</taxon>
        <taxon>Muraenolepis</taxon>
    </lineage>
</organism>
<evidence type="ECO:0000313" key="3">
    <source>
        <dbReference type="Proteomes" id="UP001148018"/>
    </source>
</evidence>
<reference evidence="2" key="1">
    <citation type="submission" date="2022-07" db="EMBL/GenBank/DDBJ databases">
        <title>Chromosome-level genome of Muraenolepis orangiensis.</title>
        <authorList>
            <person name="Kim J."/>
        </authorList>
    </citation>
    <scope>NUCLEOTIDE SEQUENCE</scope>
    <source>
        <strain evidence="2">KU_S4_2022</strain>
        <tissue evidence="2">Muscle</tissue>
    </source>
</reference>
<feature type="transmembrane region" description="Helical" evidence="1">
    <location>
        <begin position="68"/>
        <end position="89"/>
    </location>
</feature>
<evidence type="ECO:0000256" key="1">
    <source>
        <dbReference type="SAM" id="Phobius"/>
    </source>
</evidence>
<dbReference type="AlphaFoldDB" id="A0A9Q0DWS4"/>
<proteinExistence type="predicted"/>
<name>A0A9Q0DWS4_9TELE</name>
<dbReference type="EMBL" id="JANIIK010000110">
    <property type="protein sequence ID" value="KAJ3596032.1"/>
    <property type="molecule type" value="Genomic_DNA"/>
</dbReference>
<accession>A0A9Q0DWS4</accession>
<sequence length="109" mass="11902">MSSRAHGEIRDLWRAVCLHAVCGPAVPPRRLRAPLAAPLLVPMHRGHRPHCELTPAVSLDQDAGSLSISSMFTISICVLAFLVLMLGLFMCSCWRLHKGLEEGVYLVSG</sequence>
<gene>
    <name evidence="2" type="ORF">NHX12_002441</name>
</gene>
<keyword evidence="1" id="KW-0472">Membrane</keyword>
<comment type="caution">
    <text evidence="2">The sequence shown here is derived from an EMBL/GenBank/DDBJ whole genome shotgun (WGS) entry which is preliminary data.</text>
</comment>
<keyword evidence="1" id="KW-1133">Transmembrane helix</keyword>
<keyword evidence="1" id="KW-0812">Transmembrane</keyword>
<protein>
    <submittedName>
        <fullName evidence="2">Uncharacterized protein</fullName>
    </submittedName>
</protein>